<evidence type="ECO:0000256" key="4">
    <source>
        <dbReference type="PIRSR" id="PIRSR619791-2"/>
    </source>
</evidence>
<keyword evidence="3" id="KW-0325">Glycoprotein</keyword>
<name>F1A000_DICPU</name>
<dbReference type="InParanoid" id="F1A000"/>
<dbReference type="Proteomes" id="UP000001064">
    <property type="component" value="Unassembled WGS sequence"/>
</dbReference>
<accession>F1A000</accession>
<evidence type="ECO:0000313" key="7">
    <source>
        <dbReference type="Proteomes" id="UP000001064"/>
    </source>
</evidence>
<dbReference type="GO" id="GO:0046872">
    <property type="term" value="F:metal ion binding"/>
    <property type="evidence" value="ECO:0007669"/>
    <property type="project" value="UniProtKB-KW"/>
</dbReference>
<keyword evidence="4" id="KW-0349">Heme</keyword>
<dbReference type="PRINTS" id="PR00457">
    <property type="entry name" value="ANPEROXIDASE"/>
</dbReference>
<dbReference type="CDD" id="cd09822">
    <property type="entry name" value="peroxinectin_like_bacterial"/>
    <property type="match status" value="1"/>
</dbReference>
<dbReference type="STRING" id="5786.F1A000"/>
<dbReference type="InterPro" id="IPR010255">
    <property type="entry name" value="Haem_peroxidase_sf"/>
</dbReference>
<keyword evidence="4" id="KW-0408">Iron</keyword>
<proteinExistence type="predicted"/>
<dbReference type="GO" id="GO:0006979">
    <property type="term" value="P:response to oxidative stress"/>
    <property type="evidence" value="ECO:0007669"/>
    <property type="project" value="InterPro"/>
</dbReference>
<evidence type="ECO:0000313" key="6">
    <source>
        <dbReference type="EMBL" id="EGC30492.1"/>
    </source>
</evidence>
<dbReference type="OMA" id="QNKMMTR"/>
<evidence type="ECO:0000256" key="5">
    <source>
        <dbReference type="SAM" id="SignalP"/>
    </source>
</evidence>
<reference evidence="7" key="1">
    <citation type="journal article" date="2011" name="Genome Biol.">
        <title>Comparative genomics of the social amoebae Dictyostelium discoideum and Dictyostelium purpureum.</title>
        <authorList>
            <consortium name="US DOE Joint Genome Institute (JGI-PGF)"/>
            <person name="Sucgang R."/>
            <person name="Kuo A."/>
            <person name="Tian X."/>
            <person name="Salerno W."/>
            <person name="Parikh A."/>
            <person name="Feasley C.L."/>
            <person name="Dalin E."/>
            <person name="Tu H."/>
            <person name="Huang E."/>
            <person name="Barry K."/>
            <person name="Lindquist E."/>
            <person name="Shapiro H."/>
            <person name="Bruce D."/>
            <person name="Schmutz J."/>
            <person name="Salamov A."/>
            <person name="Fey P."/>
            <person name="Gaudet P."/>
            <person name="Anjard C."/>
            <person name="Babu M.M."/>
            <person name="Basu S."/>
            <person name="Bushmanova Y."/>
            <person name="van der Wel H."/>
            <person name="Katoh-Kurasawa M."/>
            <person name="Dinh C."/>
            <person name="Coutinho P.M."/>
            <person name="Saito T."/>
            <person name="Elias M."/>
            <person name="Schaap P."/>
            <person name="Kay R.R."/>
            <person name="Henrissat B."/>
            <person name="Eichinger L."/>
            <person name="Rivero F."/>
            <person name="Putnam N.H."/>
            <person name="West C.M."/>
            <person name="Loomis W.F."/>
            <person name="Chisholm R.L."/>
            <person name="Shaulsky G."/>
            <person name="Strassmann J.E."/>
            <person name="Queller D.C."/>
            <person name="Kuspa A."/>
            <person name="Grigoriev I.V."/>
        </authorList>
    </citation>
    <scope>NUCLEOTIDE SEQUENCE [LARGE SCALE GENOMIC DNA]</scope>
    <source>
        <strain evidence="7">QSDP1</strain>
    </source>
</reference>
<feature type="chain" id="PRO_5003265518" description="Peroxinectin" evidence="5">
    <location>
        <begin position="21"/>
        <end position="532"/>
    </location>
</feature>
<dbReference type="OrthoDB" id="823504at2759"/>
<organism evidence="6 7">
    <name type="scientific">Dictyostelium purpureum</name>
    <name type="common">Slime mold</name>
    <dbReference type="NCBI Taxonomy" id="5786"/>
    <lineage>
        <taxon>Eukaryota</taxon>
        <taxon>Amoebozoa</taxon>
        <taxon>Evosea</taxon>
        <taxon>Eumycetozoa</taxon>
        <taxon>Dictyostelia</taxon>
        <taxon>Dictyosteliales</taxon>
        <taxon>Dictyosteliaceae</taxon>
        <taxon>Dictyostelium</taxon>
    </lineage>
</organism>
<protein>
    <recommendedName>
        <fullName evidence="8">Peroxinectin</fullName>
    </recommendedName>
</protein>
<dbReference type="RefSeq" id="XP_003292994.1">
    <property type="nucleotide sequence ID" value="XM_003292946.1"/>
</dbReference>
<dbReference type="PROSITE" id="PS50292">
    <property type="entry name" value="PEROXIDASE_3"/>
    <property type="match status" value="1"/>
</dbReference>
<gene>
    <name evidence="6" type="ORF">DICPUDRAFT_83593</name>
</gene>
<dbReference type="PANTHER" id="PTHR11475:SF4">
    <property type="entry name" value="CHORION PEROXIDASE"/>
    <property type="match status" value="1"/>
</dbReference>
<evidence type="ECO:0000256" key="3">
    <source>
        <dbReference type="ARBA" id="ARBA00023180"/>
    </source>
</evidence>
<keyword evidence="5" id="KW-0732">Signal</keyword>
<dbReference type="AlphaFoldDB" id="F1A000"/>
<dbReference type="FunFam" id="1.10.640.10:FF:000018">
    <property type="entry name" value="Peroxinectin A"/>
    <property type="match status" value="1"/>
</dbReference>
<comment type="subcellular location">
    <subcellularLocation>
        <location evidence="1">Secreted</location>
    </subcellularLocation>
</comment>
<dbReference type="GO" id="GO:0020037">
    <property type="term" value="F:heme binding"/>
    <property type="evidence" value="ECO:0007669"/>
    <property type="project" value="InterPro"/>
</dbReference>
<feature type="signal peptide" evidence="5">
    <location>
        <begin position="1"/>
        <end position="20"/>
    </location>
</feature>
<sequence length="532" mass="60746">MKLYYLLICIIAIFITITNSLEFRTYSGENNNIRNPNQGASNKPFTRISKPKKFNVKDSPAITTTIPRVVSNVVFDQTQRITSKEHLTDMFNAWGRFFSRNIASAKPNEQNKWPIIVPKCDPYYDPKCTGSKTMDYYRSEYTQIPCTEEGTVMEEDGKCYDQINGVSSYLDGKSIYGNNEDICQSLRTHQGGEMKMNQTPELGDLPPKNVPGVPVDNEGNLFPTEQLYSVGERRANENPGLLAIHTLFLREHNRIARRFAKTYSDWDDETIFQRSRSCIIEQIQKITYEEYLPLLLGYFANYTGYNPNINSQVSNEFFSTAFKFVHSEMASSVEYYDEDGSRLQPLPLKFSFFNPHALNQGIEPLIRGLILNEEENVDTSVVSDLRNNLFGKPGQGGSDLVSIDLQMTHDHGIPLYNSLRMQLGLRVATNWSHITSDEPTQNRLKQAYKTVDDVDALTGGLAEDHMQGSCVGQLFYSIIYEQFYRTRAGDRFWYETPSIKILNRECGTTSFSNIIKRNTLNIGDIPLNVFKK</sequence>
<dbReference type="Gene3D" id="1.10.640.10">
    <property type="entry name" value="Haem peroxidase domain superfamily, animal type"/>
    <property type="match status" value="1"/>
</dbReference>
<dbReference type="eggNOG" id="KOG2408">
    <property type="taxonomic scope" value="Eukaryota"/>
</dbReference>
<feature type="binding site" description="axial binding residue" evidence="4">
    <location>
        <position position="326"/>
    </location>
    <ligand>
        <name>heme b</name>
        <dbReference type="ChEBI" id="CHEBI:60344"/>
    </ligand>
    <ligandPart>
        <name>Fe</name>
        <dbReference type="ChEBI" id="CHEBI:18248"/>
    </ligandPart>
</feature>
<dbReference type="InterPro" id="IPR037120">
    <property type="entry name" value="Haem_peroxidase_sf_animal"/>
</dbReference>
<keyword evidence="7" id="KW-1185">Reference proteome</keyword>
<dbReference type="GO" id="GO:0004601">
    <property type="term" value="F:peroxidase activity"/>
    <property type="evidence" value="ECO:0000318"/>
    <property type="project" value="GO_Central"/>
</dbReference>
<evidence type="ECO:0000256" key="2">
    <source>
        <dbReference type="ARBA" id="ARBA00022525"/>
    </source>
</evidence>
<dbReference type="PANTHER" id="PTHR11475">
    <property type="entry name" value="OXIDASE/PEROXIDASE"/>
    <property type="match status" value="1"/>
</dbReference>
<evidence type="ECO:0008006" key="8">
    <source>
        <dbReference type="Google" id="ProtNLM"/>
    </source>
</evidence>
<dbReference type="GeneID" id="10510466"/>
<dbReference type="Pfam" id="PF03098">
    <property type="entry name" value="An_peroxidase"/>
    <property type="match status" value="1"/>
</dbReference>
<dbReference type="SUPFAM" id="SSF48113">
    <property type="entry name" value="Heme-dependent peroxidases"/>
    <property type="match status" value="1"/>
</dbReference>
<dbReference type="VEuPathDB" id="AmoebaDB:DICPUDRAFT_83593"/>
<keyword evidence="4" id="KW-0479">Metal-binding</keyword>
<keyword evidence="2" id="KW-0964">Secreted</keyword>
<dbReference type="EMBL" id="GL871325">
    <property type="protein sequence ID" value="EGC30492.1"/>
    <property type="molecule type" value="Genomic_DNA"/>
</dbReference>
<dbReference type="KEGG" id="dpp:DICPUDRAFT_83593"/>
<evidence type="ECO:0000256" key="1">
    <source>
        <dbReference type="ARBA" id="ARBA00004613"/>
    </source>
</evidence>
<dbReference type="GO" id="GO:0005576">
    <property type="term" value="C:extracellular region"/>
    <property type="evidence" value="ECO:0007669"/>
    <property type="project" value="UniProtKB-SubCell"/>
</dbReference>
<dbReference type="InterPro" id="IPR019791">
    <property type="entry name" value="Haem_peroxidase_animal"/>
</dbReference>